<keyword evidence="5 11" id="KW-0001">2Fe-2S</keyword>
<evidence type="ECO:0000256" key="10">
    <source>
        <dbReference type="ARBA" id="ARBA00023291"/>
    </source>
</evidence>
<keyword evidence="9 11" id="KW-0411">Iron-sulfur</keyword>
<dbReference type="PROSITE" id="PS51379">
    <property type="entry name" value="4FE4S_FER_2"/>
    <property type="match status" value="2"/>
</dbReference>
<reference evidence="14 15" key="1">
    <citation type="submission" date="2021-08" db="EMBL/GenBank/DDBJ databases">
        <title>Draft genome sequence of Spirulina subsalsa with high tolerance to salinity and hype-accumulation of phycocyanin.</title>
        <authorList>
            <person name="Pei H."/>
            <person name="Jiang L."/>
        </authorList>
    </citation>
    <scope>NUCLEOTIDE SEQUENCE [LARGE SCALE GENOMIC DNA]</scope>
    <source>
        <strain evidence="14 15">FACHB-351</strain>
    </source>
</reference>
<protein>
    <recommendedName>
        <fullName evidence="11">Fumarate reductase iron-sulfur subunit</fullName>
        <ecNumber evidence="11">1.3.5.1</ecNumber>
    </recommendedName>
</protein>
<dbReference type="InterPro" id="IPR025192">
    <property type="entry name" value="Succ_DH/fum_Rdtase_N"/>
</dbReference>
<evidence type="ECO:0000256" key="9">
    <source>
        <dbReference type="ARBA" id="ARBA00023014"/>
    </source>
</evidence>
<proteinExistence type="inferred from homology"/>
<dbReference type="InterPro" id="IPR017896">
    <property type="entry name" value="4Fe4S_Fe-S-bd"/>
</dbReference>
<sequence>MQVNFKILRQSQNGAPRVQNYTLEVTPATTILDCLNRIKWEQDGTLAFRKNCRNTICGSCGMRINGRSALACKENIAGELGRLEKIREQSGEGETGGNVPEMTIAPLGNLPIIKDLIVDMQPFWDNLEAVEPYISTAGRAIPEREFLQSPEERAKLDQMGNCIMCGSCYSECNARAVNPEFVGPHALAKAHRAIADSRDNQLESRLEQYNDPKTGVWGCTRCYLCNEVCPMEVAPMDQIGKIKGEILARHDAQASRPIRHRKVLIDLVKQGGWIDERQFALRVVSNSFRDVKGLLSLAPVGLQVLRARKMPLTFDPSEGTAEVRSLIEAVQAHQADQKPS</sequence>
<keyword evidence="3 11" id="KW-0004">4Fe-4S</keyword>
<dbReference type="PROSITE" id="PS51085">
    <property type="entry name" value="2FE2S_FER_2"/>
    <property type="match status" value="1"/>
</dbReference>
<comment type="cofactor">
    <cofactor evidence="11">
        <name>[3Fe-4S] cluster</name>
        <dbReference type="ChEBI" id="CHEBI:21137"/>
    </cofactor>
    <text evidence="11">Binds 1 [3Fe-4S] cluster.</text>
</comment>
<comment type="cofactor">
    <cofactor evidence="11">
        <name>[4Fe-4S] cluster</name>
        <dbReference type="ChEBI" id="CHEBI:49883"/>
    </cofactor>
    <text evidence="11">Binds 1 [4Fe-4S] cluster.</text>
</comment>
<dbReference type="InterPro" id="IPR001041">
    <property type="entry name" value="2Fe-2S_ferredoxin-type"/>
</dbReference>
<dbReference type="InterPro" id="IPR017900">
    <property type="entry name" value="4Fe4S_Fe_S_CS"/>
</dbReference>
<keyword evidence="6 11" id="KW-0479">Metal-binding</keyword>
<dbReference type="PANTHER" id="PTHR11921">
    <property type="entry name" value="SUCCINATE DEHYDROGENASE IRON-SULFUR PROTEIN"/>
    <property type="match status" value="1"/>
</dbReference>
<dbReference type="PROSITE" id="PS00198">
    <property type="entry name" value="4FE4S_FER_1"/>
    <property type="match status" value="1"/>
</dbReference>
<dbReference type="Pfam" id="PF13085">
    <property type="entry name" value="Fer2_3"/>
    <property type="match status" value="1"/>
</dbReference>
<dbReference type="GO" id="GO:0016491">
    <property type="term" value="F:oxidoreductase activity"/>
    <property type="evidence" value="ECO:0007669"/>
    <property type="project" value="UniProtKB-KW"/>
</dbReference>
<dbReference type="NCBIfam" id="TIGR00384">
    <property type="entry name" value="dhsB"/>
    <property type="match status" value="1"/>
</dbReference>
<dbReference type="SUPFAM" id="SSF54292">
    <property type="entry name" value="2Fe-2S ferredoxin-like"/>
    <property type="match status" value="1"/>
</dbReference>
<dbReference type="EC" id="1.3.5.1" evidence="11"/>
<evidence type="ECO:0000256" key="6">
    <source>
        <dbReference type="ARBA" id="ARBA00022723"/>
    </source>
</evidence>
<dbReference type="NCBIfam" id="NF009227">
    <property type="entry name" value="PRK12577.1"/>
    <property type="match status" value="1"/>
</dbReference>
<dbReference type="InterPro" id="IPR012675">
    <property type="entry name" value="Beta-grasp_dom_sf"/>
</dbReference>
<comment type="similarity">
    <text evidence="2 11">Belongs to the succinate dehydrogenase/fumarate reductase iron-sulfur protein family.</text>
</comment>
<evidence type="ECO:0000259" key="13">
    <source>
        <dbReference type="PROSITE" id="PS51379"/>
    </source>
</evidence>
<dbReference type="InterPro" id="IPR009051">
    <property type="entry name" value="Helical_ferredxn"/>
</dbReference>
<keyword evidence="4" id="KW-0816">Tricarboxylic acid cycle</keyword>
<keyword evidence="8 11" id="KW-0408">Iron</keyword>
<comment type="cofactor">
    <cofactor evidence="11">
        <name>[2Fe-2S] cluster</name>
        <dbReference type="ChEBI" id="CHEBI:190135"/>
    </cofactor>
    <text evidence="11">Binds 1 [2Fe-2S] cluster.</text>
</comment>
<evidence type="ECO:0000259" key="12">
    <source>
        <dbReference type="PROSITE" id="PS51085"/>
    </source>
</evidence>
<gene>
    <name evidence="14" type="ORF">K4A83_19350</name>
</gene>
<organism evidence="14 15">
    <name type="scientific">Spirulina subsalsa FACHB-351</name>
    <dbReference type="NCBI Taxonomy" id="234711"/>
    <lineage>
        <taxon>Bacteria</taxon>
        <taxon>Bacillati</taxon>
        <taxon>Cyanobacteriota</taxon>
        <taxon>Cyanophyceae</taxon>
        <taxon>Spirulinales</taxon>
        <taxon>Spirulinaceae</taxon>
        <taxon>Spirulina</taxon>
    </lineage>
</organism>
<dbReference type="EMBL" id="JAIHOM010000134">
    <property type="protein sequence ID" value="MCW6038413.1"/>
    <property type="molecule type" value="Genomic_DNA"/>
</dbReference>
<keyword evidence="10 11" id="KW-0003">3Fe-4S</keyword>
<feature type="domain" description="4Fe-4S ferredoxin-type" evidence="13">
    <location>
        <begin position="152"/>
        <end position="182"/>
    </location>
</feature>
<dbReference type="PANTHER" id="PTHR11921:SF29">
    <property type="entry name" value="SUCCINATE DEHYDROGENASE [UBIQUINONE] IRON-SULFUR SUBUNIT, MITOCHONDRIAL"/>
    <property type="match status" value="1"/>
</dbReference>
<dbReference type="Proteomes" id="UP001526426">
    <property type="component" value="Unassembled WGS sequence"/>
</dbReference>
<keyword evidence="7 14" id="KW-0560">Oxidoreductase</keyword>
<evidence type="ECO:0000256" key="5">
    <source>
        <dbReference type="ARBA" id="ARBA00022714"/>
    </source>
</evidence>
<evidence type="ECO:0000256" key="3">
    <source>
        <dbReference type="ARBA" id="ARBA00022485"/>
    </source>
</evidence>
<evidence type="ECO:0000256" key="1">
    <source>
        <dbReference type="ARBA" id="ARBA00005163"/>
    </source>
</evidence>
<name>A0ABT3LA80_9CYAN</name>
<dbReference type="InterPro" id="IPR050573">
    <property type="entry name" value="SDH/FRD_Iron-Sulfur"/>
</dbReference>
<evidence type="ECO:0000256" key="7">
    <source>
        <dbReference type="ARBA" id="ARBA00023002"/>
    </source>
</evidence>
<dbReference type="Gene3D" id="3.10.20.30">
    <property type="match status" value="1"/>
</dbReference>
<dbReference type="NCBIfam" id="NF004616">
    <property type="entry name" value="PRK05950.1"/>
    <property type="match status" value="1"/>
</dbReference>
<keyword evidence="15" id="KW-1185">Reference proteome</keyword>
<comment type="caution">
    <text evidence="14">The sequence shown here is derived from an EMBL/GenBank/DDBJ whole genome shotgun (WGS) entry which is preliminary data.</text>
</comment>
<dbReference type="InterPro" id="IPR004489">
    <property type="entry name" value="Succ_DH/fum_Rdtase_Fe-S"/>
</dbReference>
<evidence type="ECO:0000313" key="14">
    <source>
        <dbReference type="EMBL" id="MCW6038413.1"/>
    </source>
</evidence>
<evidence type="ECO:0000256" key="11">
    <source>
        <dbReference type="RuleBase" id="RU361237"/>
    </source>
</evidence>
<evidence type="ECO:0000256" key="2">
    <source>
        <dbReference type="ARBA" id="ARBA00009433"/>
    </source>
</evidence>
<dbReference type="Gene3D" id="1.10.1060.10">
    <property type="entry name" value="Alpha-helical ferredoxin"/>
    <property type="match status" value="1"/>
</dbReference>
<dbReference type="SUPFAM" id="SSF46548">
    <property type="entry name" value="alpha-helical ferredoxin"/>
    <property type="match status" value="1"/>
</dbReference>
<dbReference type="InterPro" id="IPR036010">
    <property type="entry name" value="2Fe-2S_ferredoxin-like_sf"/>
</dbReference>
<dbReference type="RefSeq" id="WP_265266320.1">
    <property type="nucleotide sequence ID" value="NZ_JAIHOM010000134.1"/>
</dbReference>
<accession>A0ABT3LA80</accession>
<comment type="catalytic activity">
    <reaction evidence="11">
        <text>a menaquinone + succinate = a menaquinol + fumarate</text>
        <dbReference type="Rhea" id="RHEA:27834"/>
        <dbReference type="Rhea" id="RHEA-COMP:9537"/>
        <dbReference type="Rhea" id="RHEA-COMP:9539"/>
        <dbReference type="ChEBI" id="CHEBI:16374"/>
        <dbReference type="ChEBI" id="CHEBI:18151"/>
        <dbReference type="ChEBI" id="CHEBI:29806"/>
        <dbReference type="ChEBI" id="CHEBI:30031"/>
        <dbReference type="EC" id="1.3.5.1"/>
    </reaction>
</comment>
<feature type="domain" description="2Fe-2S ferredoxin-type" evidence="12">
    <location>
        <begin position="1"/>
        <end position="90"/>
    </location>
</feature>
<feature type="domain" description="4Fe-4S ferredoxin-type" evidence="13">
    <location>
        <begin position="210"/>
        <end position="239"/>
    </location>
</feature>
<evidence type="ECO:0000256" key="4">
    <source>
        <dbReference type="ARBA" id="ARBA00022532"/>
    </source>
</evidence>
<evidence type="ECO:0000256" key="8">
    <source>
        <dbReference type="ARBA" id="ARBA00023004"/>
    </source>
</evidence>
<comment type="pathway">
    <text evidence="1">Carbohydrate metabolism; tricarboxylic acid cycle.</text>
</comment>
<dbReference type="Pfam" id="PF13183">
    <property type="entry name" value="Fer4_8"/>
    <property type="match status" value="1"/>
</dbReference>
<evidence type="ECO:0000313" key="15">
    <source>
        <dbReference type="Proteomes" id="UP001526426"/>
    </source>
</evidence>